<dbReference type="InterPro" id="IPR036908">
    <property type="entry name" value="RlpA-like_sf"/>
</dbReference>
<reference evidence="4 5" key="1">
    <citation type="journal article" date="2019" name="New Phytol.">
        <title>Comparative genomics reveals unique wood-decay strategies and fruiting body development in the Schizophyllaceae.</title>
        <authorList>
            <person name="Almasi E."/>
            <person name="Sahu N."/>
            <person name="Krizsan K."/>
            <person name="Balint B."/>
            <person name="Kovacs G.M."/>
            <person name="Kiss B."/>
            <person name="Cseklye J."/>
            <person name="Drula E."/>
            <person name="Henrissat B."/>
            <person name="Nagy I."/>
            <person name="Chovatia M."/>
            <person name="Adam C."/>
            <person name="LaButti K."/>
            <person name="Lipzen A."/>
            <person name="Riley R."/>
            <person name="Grigoriev I.V."/>
            <person name="Nagy L.G."/>
        </authorList>
    </citation>
    <scope>NUCLEOTIDE SEQUENCE [LARGE SCALE GENOMIC DNA]</scope>
    <source>
        <strain evidence="4 5">NL-1724</strain>
    </source>
</reference>
<accession>A0A550CSC5</accession>
<protein>
    <submittedName>
        <fullName evidence="4">Cerato-platanin</fullName>
    </submittedName>
</protein>
<dbReference type="OrthoDB" id="4898945at2759"/>
<dbReference type="Pfam" id="PF07249">
    <property type="entry name" value="Cerato-platanin"/>
    <property type="match status" value="1"/>
</dbReference>
<dbReference type="AlphaFoldDB" id="A0A550CSC5"/>
<comment type="similarity">
    <text evidence="2">Belongs to the cerato-platanin family.</text>
</comment>
<dbReference type="GO" id="GO:0005576">
    <property type="term" value="C:extracellular region"/>
    <property type="evidence" value="ECO:0007669"/>
    <property type="project" value="UniProtKB-SubCell"/>
</dbReference>
<comment type="caution">
    <text evidence="4">The sequence shown here is derived from an EMBL/GenBank/DDBJ whole genome shotgun (WGS) entry which is preliminary data.</text>
</comment>
<name>A0A550CSC5_9AGAR</name>
<sequence length="121" mass="12665">MTMQYDHNYDMANMPLSIVACSDGENGLLRSGYTTFASLPTFPNIAAMAGIRFNSDQCGTCWQLSTTDDSGNTHSVVVTAIDTSNAGFTVSESTFVELLGATDMGMGRVSATALDASACGL</sequence>
<keyword evidence="5" id="KW-1185">Reference proteome</keyword>
<proteinExistence type="inferred from homology"/>
<dbReference type="Proteomes" id="UP000320762">
    <property type="component" value="Unassembled WGS sequence"/>
</dbReference>
<dbReference type="Gene3D" id="2.40.40.10">
    <property type="entry name" value="RlpA-like domain"/>
    <property type="match status" value="1"/>
</dbReference>
<evidence type="ECO:0000313" key="4">
    <source>
        <dbReference type="EMBL" id="TRM67693.1"/>
    </source>
</evidence>
<gene>
    <name evidence="4" type="ORF">BD626DRAFT_104781</name>
</gene>
<evidence type="ECO:0000256" key="1">
    <source>
        <dbReference type="ARBA" id="ARBA00004613"/>
    </source>
</evidence>
<evidence type="ECO:0000256" key="2">
    <source>
        <dbReference type="ARBA" id="ARBA00010421"/>
    </source>
</evidence>
<dbReference type="STRING" id="97359.A0A550CSC5"/>
<dbReference type="EMBL" id="VDMD01000002">
    <property type="protein sequence ID" value="TRM67693.1"/>
    <property type="molecule type" value="Genomic_DNA"/>
</dbReference>
<keyword evidence="3" id="KW-0964">Secreted</keyword>
<dbReference type="InterPro" id="IPR010829">
    <property type="entry name" value="Cerato-platanin"/>
</dbReference>
<evidence type="ECO:0000313" key="5">
    <source>
        <dbReference type="Proteomes" id="UP000320762"/>
    </source>
</evidence>
<organism evidence="4 5">
    <name type="scientific">Schizophyllum amplum</name>
    <dbReference type="NCBI Taxonomy" id="97359"/>
    <lineage>
        <taxon>Eukaryota</taxon>
        <taxon>Fungi</taxon>
        <taxon>Dikarya</taxon>
        <taxon>Basidiomycota</taxon>
        <taxon>Agaricomycotina</taxon>
        <taxon>Agaricomycetes</taxon>
        <taxon>Agaricomycetidae</taxon>
        <taxon>Agaricales</taxon>
        <taxon>Schizophyllaceae</taxon>
        <taxon>Schizophyllum</taxon>
    </lineage>
</organism>
<comment type="subcellular location">
    <subcellularLocation>
        <location evidence="1">Secreted</location>
    </subcellularLocation>
</comment>
<dbReference type="SUPFAM" id="SSF50685">
    <property type="entry name" value="Barwin-like endoglucanases"/>
    <property type="match status" value="1"/>
</dbReference>
<dbReference type="CDD" id="cd22778">
    <property type="entry name" value="DPBB_CEPL-like"/>
    <property type="match status" value="1"/>
</dbReference>
<evidence type="ECO:0000256" key="3">
    <source>
        <dbReference type="ARBA" id="ARBA00022525"/>
    </source>
</evidence>